<dbReference type="AlphaFoldDB" id="A0AAW1KAR0"/>
<name>A0AAW1KAR0_SAPOF</name>
<dbReference type="InterPro" id="IPR055298">
    <property type="entry name" value="AtLOH3-like"/>
</dbReference>
<dbReference type="GO" id="GO:0046983">
    <property type="term" value="F:protein dimerization activity"/>
    <property type="evidence" value="ECO:0007669"/>
    <property type="project" value="InterPro"/>
</dbReference>
<dbReference type="SUPFAM" id="SSF53098">
    <property type="entry name" value="Ribonuclease H-like"/>
    <property type="match status" value="1"/>
</dbReference>
<keyword evidence="4" id="KW-1185">Reference proteome</keyword>
<accession>A0AAW1KAR0</accession>
<gene>
    <name evidence="3" type="ORF">RND81_06G150100</name>
</gene>
<organism evidence="3 4">
    <name type="scientific">Saponaria officinalis</name>
    <name type="common">Common soapwort</name>
    <name type="synonym">Lychnis saponaria</name>
    <dbReference type="NCBI Taxonomy" id="3572"/>
    <lineage>
        <taxon>Eukaryota</taxon>
        <taxon>Viridiplantae</taxon>
        <taxon>Streptophyta</taxon>
        <taxon>Embryophyta</taxon>
        <taxon>Tracheophyta</taxon>
        <taxon>Spermatophyta</taxon>
        <taxon>Magnoliopsida</taxon>
        <taxon>eudicotyledons</taxon>
        <taxon>Gunneridae</taxon>
        <taxon>Pentapetalae</taxon>
        <taxon>Caryophyllales</taxon>
        <taxon>Caryophyllaceae</taxon>
        <taxon>Caryophylleae</taxon>
        <taxon>Saponaria</taxon>
    </lineage>
</organism>
<feature type="region of interest" description="Disordered" evidence="1">
    <location>
        <begin position="1"/>
        <end position="61"/>
    </location>
</feature>
<sequence length="348" mass="41031">MSKNKKIDDFFKKRSQEEVNNSNPCVTSTDATETEIPNIEESNDHESNLATENPNYEEPPFKAPRVEVSDQLYLERDPGKRKSQDILNAMHLVSNTKILIQKLRDDGWENLLQQVLLFYNNHDIEVPNMEDHYIYGRGRFRQPKDRVTNLHYFRYDVFIAAIDSQLHELDFRFNDEMIELLSLSSSLDPKRKFQNFKADDIYKLVSKFYPADFTEQEKLNLKSQLDLFLLEIKEHPQLDSLKSIFDICRWLAETKNREIYYLIDRLVRLVLTLSVSTATAERAFSAMKLIKTALHNRMEDDYLTNSLIVYVEKGIAKEFDIDSIIDEFASKKDRRSLLKISKTNKFYR</sequence>
<dbReference type="Pfam" id="PF05699">
    <property type="entry name" value="Dimer_Tnp_hAT"/>
    <property type="match status" value="1"/>
</dbReference>
<evidence type="ECO:0000256" key="1">
    <source>
        <dbReference type="SAM" id="MobiDB-lite"/>
    </source>
</evidence>
<dbReference type="InterPro" id="IPR012337">
    <property type="entry name" value="RNaseH-like_sf"/>
</dbReference>
<evidence type="ECO:0000259" key="2">
    <source>
        <dbReference type="Pfam" id="PF05699"/>
    </source>
</evidence>
<dbReference type="EMBL" id="JBDFQZ010000006">
    <property type="protein sequence ID" value="KAK9715210.1"/>
    <property type="molecule type" value="Genomic_DNA"/>
</dbReference>
<dbReference type="InterPro" id="IPR008906">
    <property type="entry name" value="HATC_C_dom"/>
</dbReference>
<dbReference type="PANTHER" id="PTHR11697:SF230">
    <property type="entry name" value="ZINC FINGER, MYM DOMAIN CONTAINING 1"/>
    <property type="match status" value="1"/>
</dbReference>
<feature type="compositionally biased region" description="Basic and acidic residues" evidence="1">
    <location>
        <begin position="1"/>
        <end position="17"/>
    </location>
</feature>
<evidence type="ECO:0000313" key="3">
    <source>
        <dbReference type="EMBL" id="KAK9715210.1"/>
    </source>
</evidence>
<dbReference type="Proteomes" id="UP001443914">
    <property type="component" value="Unassembled WGS sequence"/>
</dbReference>
<feature type="domain" description="HAT C-terminal dimerisation" evidence="2">
    <location>
        <begin position="234"/>
        <end position="313"/>
    </location>
</feature>
<dbReference type="PANTHER" id="PTHR11697">
    <property type="entry name" value="GENERAL TRANSCRIPTION FACTOR 2-RELATED ZINC FINGER PROTEIN"/>
    <property type="match status" value="1"/>
</dbReference>
<evidence type="ECO:0000313" key="4">
    <source>
        <dbReference type="Proteomes" id="UP001443914"/>
    </source>
</evidence>
<feature type="compositionally biased region" description="Polar residues" evidence="1">
    <location>
        <begin position="18"/>
        <end position="31"/>
    </location>
</feature>
<reference evidence="3" key="1">
    <citation type="submission" date="2024-03" db="EMBL/GenBank/DDBJ databases">
        <title>WGS assembly of Saponaria officinalis var. Norfolk2.</title>
        <authorList>
            <person name="Jenkins J."/>
            <person name="Shu S."/>
            <person name="Grimwood J."/>
            <person name="Barry K."/>
            <person name="Goodstein D."/>
            <person name="Schmutz J."/>
            <person name="Leebens-Mack J."/>
            <person name="Osbourn A."/>
        </authorList>
    </citation>
    <scope>NUCLEOTIDE SEQUENCE [LARGE SCALE GENOMIC DNA]</scope>
    <source>
        <strain evidence="3">JIC</strain>
    </source>
</reference>
<comment type="caution">
    <text evidence="3">The sequence shown here is derived from an EMBL/GenBank/DDBJ whole genome shotgun (WGS) entry which is preliminary data.</text>
</comment>
<proteinExistence type="predicted"/>
<protein>
    <recommendedName>
        <fullName evidence="2">HAT C-terminal dimerisation domain-containing protein</fullName>
    </recommendedName>
</protein>